<reference evidence="3 4" key="1">
    <citation type="journal article" date="2015" name="Genome Announc.">
        <title>Complete Genome Sequencing of Protease-Producing Novel Arthrobacter sp. Strain IHBB 11108 Using PacBio Single-Molecule Real-Time Sequencing Technology.</title>
        <authorList>
            <person name="Kiran S."/>
            <person name="Swarnkar M.K."/>
            <person name="Pal M."/>
            <person name="Thakur R."/>
            <person name="Tewari R."/>
            <person name="Singh A.K."/>
            <person name="Gulati A."/>
        </authorList>
    </citation>
    <scope>NUCLEOTIDE SEQUENCE [LARGE SCALE GENOMIC DNA]</scope>
    <source>
        <strain evidence="3 4">IHBB 11108</strain>
    </source>
</reference>
<dbReference type="Gene3D" id="3.90.550.10">
    <property type="entry name" value="Spore Coat Polysaccharide Biosynthesis Protein SpsA, Chain A"/>
    <property type="match status" value="1"/>
</dbReference>
<dbReference type="CDD" id="cd04179">
    <property type="entry name" value="DPM_DPG-synthase_like"/>
    <property type="match status" value="1"/>
</dbReference>
<dbReference type="GO" id="GO:0016740">
    <property type="term" value="F:transferase activity"/>
    <property type="evidence" value="ECO:0007669"/>
    <property type="project" value="UniProtKB-KW"/>
</dbReference>
<organism evidence="3 4">
    <name type="scientific">Psychromicrobium lacuslunae</name>
    <dbReference type="NCBI Taxonomy" id="1618207"/>
    <lineage>
        <taxon>Bacteria</taxon>
        <taxon>Bacillati</taxon>
        <taxon>Actinomycetota</taxon>
        <taxon>Actinomycetes</taxon>
        <taxon>Micrococcales</taxon>
        <taxon>Micrococcaceae</taxon>
        <taxon>Psychromicrobium</taxon>
    </lineage>
</organism>
<dbReference type="EMBL" id="CP011005">
    <property type="protein sequence ID" value="AJT42787.1"/>
    <property type="molecule type" value="Genomic_DNA"/>
</dbReference>
<dbReference type="AlphaFoldDB" id="A0A0D4C277"/>
<proteinExistence type="inferred from homology"/>
<gene>
    <name evidence="3" type="ORF">UM93_01650</name>
</gene>
<dbReference type="InterPro" id="IPR050256">
    <property type="entry name" value="Glycosyltransferase_2"/>
</dbReference>
<dbReference type="Pfam" id="PF00535">
    <property type="entry name" value="Glycos_transf_2"/>
    <property type="match status" value="1"/>
</dbReference>
<dbReference type="PANTHER" id="PTHR48090:SF7">
    <property type="entry name" value="RFBJ PROTEIN"/>
    <property type="match status" value="1"/>
</dbReference>
<dbReference type="InterPro" id="IPR029044">
    <property type="entry name" value="Nucleotide-diphossugar_trans"/>
</dbReference>
<evidence type="ECO:0000256" key="1">
    <source>
        <dbReference type="ARBA" id="ARBA00006739"/>
    </source>
</evidence>
<evidence type="ECO:0000313" key="3">
    <source>
        <dbReference type="EMBL" id="AJT42787.1"/>
    </source>
</evidence>
<feature type="domain" description="Glycosyltransferase 2-like" evidence="2">
    <location>
        <begin position="3"/>
        <end position="131"/>
    </location>
</feature>
<name>A0A0D4C277_9MICC</name>
<evidence type="ECO:0000313" key="4">
    <source>
        <dbReference type="Proteomes" id="UP000061839"/>
    </source>
</evidence>
<dbReference type="PATRIC" id="fig|1618207.4.peg.336"/>
<accession>A0A0D4C277</accession>
<dbReference type="KEGG" id="ari:UM93_01650"/>
<protein>
    <submittedName>
        <fullName evidence="3">Glycosyltransferase</fullName>
    </submittedName>
</protein>
<dbReference type="SUPFAM" id="SSF53448">
    <property type="entry name" value="Nucleotide-diphospho-sugar transferases"/>
    <property type="match status" value="1"/>
</dbReference>
<dbReference type="InterPro" id="IPR001173">
    <property type="entry name" value="Glyco_trans_2-like"/>
</dbReference>
<keyword evidence="3" id="KW-0808">Transferase</keyword>
<dbReference type="STRING" id="1618207.UM93_01650"/>
<evidence type="ECO:0000259" key="2">
    <source>
        <dbReference type="Pfam" id="PF00535"/>
    </source>
</evidence>
<sequence length="215" mass="23134">MDIVFPCLNEAAALPVVLAKLPTEARAIVVDNGSSDGSATLAQDLGALVVREPRRGFGSAAHAGLLAATAPLVAFCDADDSLDPRELNLFRALVEHGSSDLVLGARQPSAGSWPLHARCANAALARRLRHRTGLPLTDLGPLRLARREALLSLGLLDRRSGYPLEMLLKAHRVGWKITELPVSYRPRIGRSKVTGTLQGVLHAVIDMNRQLRELP</sequence>
<dbReference type="HOGENOM" id="CLU_033536_7_5_11"/>
<dbReference type="Proteomes" id="UP000061839">
    <property type="component" value="Chromosome"/>
</dbReference>
<dbReference type="OrthoDB" id="9797819at2"/>
<dbReference type="PANTHER" id="PTHR48090">
    <property type="entry name" value="UNDECAPRENYL-PHOSPHATE 4-DEOXY-4-FORMAMIDO-L-ARABINOSE TRANSFERASE-RELATED"/>
    <property type="match status" value="1"/>
</dbReference>
<keyword evidence="4" id="KW-1185">Reference proteome</keyword>
<comment type="similarity">
    <text evidence="1">Belongs to the glycosyltransferase 2 family.</text>
</comment>